<feature type="transmembrane region" description="Helical" evidence="4">
    <location>
        <begin position="27"/>
        <end position="50"/>
    </location>
</feature>
<proteinExistence type="predicted"/>
<dbReference type="InterPro" id="IPR036259">
    <property type="entry name" value="MFS_trans_sf"/>
</dbReference>
<keyword evidence="1 4" id="KW-0812">Transmembrane</keyword>
<dbReference type="PANTHER" id="PTHR42910:SF1">
    <property type="entry name" value="MAJOR FACILITATOR SUPERFAMILY (MFS) PROFILE DOMAIN-CONTAINING PROTEIN"/>
    <property type="match status" value="1"/>
</dbReference>
<evidence type="ECO:0000313" key="7">
    <source>
        <dbReference type="Proteomes" id="UP000316905"/>
    </source>
</evidence>
<organism evidence="6 7">
    <name type="scientific">Pseudomonas duriflava</name>
    <dbReference type="NCBI Taxonomy" id="459528"/>
    <lineage>
        <taxon>Bacteria</taxon>
        <taxon>Pseudomonadati</taxon>
        <taxon>Pseudomonadota</taxon>
        <taxon>Gammaproteobacteria</taxon>
        <taxon>Pseudomonadales</taxon>
        <taxon>Pseudomonadaceae</taxon>
        <taxon>Pseudomonas</taxon>
    </lineage>
</organism>
<feature type="transmembrane region" description="Helical" evidence="4">
    <location>
        <begin position="319"/>
        <end position="338"/>
    </location>
</feature>
<dbReference type="SUPFAM" id="SSF103473">
    <property type="entry name" value="MFS general substrate transporter"/>
    <property type="match status" value="1"/>
</dbReference>
<sequence length="411" mass="42952">MNTPTETSSCTGHECCIGHNQPRLTGALVLLLAMTAGLAVANVYVAQPLLDSMAHSLGVAPARIGVVVTVTQIGYALGLIFLVPLGDLIDQRKLILGQMLLSVAFLTFASLVERFALLLAALALVGLMAVVVQVVVAFGASLAAPAEQGRVVGRITSGIVLGILLARLVSGVVSDLAGWRAVYALSAALMLLMVMLLGLRMPRHSLTQAGVSYWALLGSVVELFLTEPVLRARAVLAMLVFASFSILWTSLVLPLSVPDIGYSHTQIGLFGLAGIAGALAASQAGRRADQGRGQQTTGVALVLLLLSWIPMAYLEASILWLVLGIIVLDFAVQAVHVTNQSMILAARPDASSRLIGGYMVFYSLGSALGAVSSTTVYGWAGWAGVCLLGASVSMAALLFWSFTRSGMSVHL</sequence>
<dbReference type="PANTHER" id="PTHR42910">
    <property type="entry name" value="TRANSPORTER SCO4007-RELATED"/>
    <property type="match status" value="1"/>
</dbReference>
<feature type="transmembrane region" description="Helical" evidence="4">
    <location>
        <begin position="296"/>
        <end position="313"/>
    </location>
</feature>
<feature type="domain" description="Major facilitator superfamily (MFS) profile" evidence="5">
    <location>
        <begin position="28"/>
        <end position="408"/>
    </location>
</feature>
<reference evidence="6 7" key="1">
    <citation type="journal article" date="2015" name="Stand. Genomic Sci.">
        <title>Genomic Encyclopedia of Bacterial and Archaeal Type Strains, Phase III: the genomes of soil and plant-associated and newly described type strains.</title>
        <authorList>
            <person name="Whitman W.B."/>
            <person name="Woyke T."/>
            <person name="Klenk H.P."/>
            <person name="Zhou Y."/>
            <person name="Lilburn T.G."/>
            <person name="Beck B.J."/>
            <person name="De Vos P."/>
            <person name="Vandamme P."/>
            <person name="Eisen J.A."/>
            <person name="Garrity G."/>
            <person name="Hugenholtz P."/>
            <person name="Kyrpides N.C."/>
        </authorList>
    </citation>
    <scope>NUCLEOTIDE SEQUENCE [LARGE SCALE GENOMIC DNA]</scope>
    <source>
        <strain evidence="6 7">CGMCC 1.6858</strain>
    </source>
</reference>
<evidence type="ECO:0000313" key="6">
    <source>
        <dbReference type="EMBL" id="TWI48974.1"/>
    </source>
</evidence>
<dbReference type="AlphaFoldDB" id="A0A562PX29"/>
<dbReference type="Proteomes" id="UP000316905">
    <property type="component" value="Unassembled WGS sequence"/>
</dbReference>
<dbReference type="InterPro" id="IPR011701">
    <property type="entry name" value="MFS"/>
</dbReference>
<dbReference type="RefSeq" id="WP_145145301.1">
    <property type="nucleotide sequence ID" value="NZ_VLKY01000019.1"/>
</dbReference>
<evidence type="ECO:0000256" key="1">
    <source>
        <dbReference type="ARBA" id="ARBA00022692"/>
    </source>
</evidence>
<dbReference type="CDD" id="cd17324">
    <property type="entry name" value="MFS_NepI_like"/>
    <property type="match status" value="1"/>
</dbReference>
<dbReference type="PROSITE" id="PS50850">
    <property type="entry name" value="MFS"/>
    <property type="match status" value="1"/>
</dbReference>
<feature type="transmembrane region" description="Helical" evidence="4">
    <location>
        <begin position="181"/>
        <end position="199"/>
    </location>
</feature>
<dbReference type="InterPro" id="IPR020846">
    <property type="entry name" value="MFS_dom"/>
</dbReference>
<feature type="transmembrane region" description="Helical" evidence="4">
    <location>
        <begin position="118"/>
        <end position="144"/>
    </location>
</feature>
<feature type="transmembrane region" description="Helical" evidence="4">
    <location>
        <begin position="62"/>
        <end position="82"/>
    </location>
</feature>
<evidence type="ECO:0000256" key="4">
    <source>
        <dbReference type="SAM" id="Phobius"/>
    </source>
</evidence>
<keyword evidence="2 4" id="KW-1133">Transmembrane helix</keyword>
<evidence type="ECO:0000256" key="3">
    <source>
        <dbReference type="ARBA" id="ARBA00023136"/>
    </source>
</evidence>
<dbReference type="EMBL" id="VLKY01000019">
    <property type="protein sequence ID" value="TWI48974.1"/>
    <property type="molecule type" value="Genomic_DNA"/>
</dbReference>
<evidence type="ECO:0000256" key="2">
    <source>
        <dbReference type="ARBA" id="ARBA00022989"/>
    </source>
</evidence>
<comment type="caution">
    <text evidence="6">The sequence shown here is derived from an EMBL/GenBank/DDBJ whole genome shotgun (WGS) entry which is preliminary data.</text>
</comment>
<accession>A0A562PX29</accession>
<dbReference type="GO" id="GO:0022857">
    <property type="term" value="F:transmembrane transporter activity"/>
    <property type="evidence" value="ECO:0007669"/>
    <property type="project" value="InterPro"/>
</dbReference>
<name>A0A562PX29_9PSED</name>
<dbReference type="Pfam" id="PF07690">
    <property type="entry name" value="MFS_1"/>
    <property type="match status" value="1"/>
</dbReference>
<dbReference type="OrthoDB" id="9815356at2"/>
<feature type="transmembrane region" description="Helical" evidence="4">
    <location>
        <begin position="234"/>
        <end position="255"/>
    </location>
</feature>
<evidence type="ECO:0000259" key="5">
    <source>
        <dbReference type="PROSITE" id="PS50850"/>
    </source>
</evidence>
<dbReference type="Gene3D" id="1.20.1250.20">
    <property type="entry name" value="MFS general substrate transporter like domains"/>
    <property type="match status" value="1"/>
</dbReference>
<protein>
    <submittedName>
        <fullName evidence="6">Putative MFS family arabinose efflux permease</fullName>
    </submittedName>
</protein>
<feature type="transmembrane region" description="Helical" evidence="4">
    <location>
        <begin position="350"/>
        <end position="371"/>
    </location>
</feature>
<feature type="transmembrane region" description="Helical" evidence="4">
    <location>
        <begin position="377"/>
        <end position="402"/>
    </location>
</feature>
<keyword evidence="3 4" id="KW-0472">Membrane</keyword>
<feature type="transmembrane region" description="Helical" evidence="4">
    <location>
        <begin position="94"/>
        <end position="112"/>
    </location>
</feature>
<keyword evidence="7" id="KW-1185">Reference proteome</keyword>
<feature type="transmembrane region" description="Helical" evidence="4">
    <location>
        <begin position="267"/>
        <end position="284"/>
    </location>
</feature>
<gene>
    <name evidence="6" type="ORF">IQ22_04107</name>
</gene>
<feature type="transmembrane region" description="Helical" evidence="4">
    <location>
        <begin position="151"/>
        <end position="169"/>
    </location>
</feature>